<reference evidence="2" key="2">
    <citation type="submission" date="2011-03" db="EMBL/GenBank/DDBJ databases">
        <title>Comparative genomics and transcriptomics of Neospora caninum and Toxoplasma gondii.</title>
        <authorList>
            <person name="Reid A.J."/>
            <person name="Sohal A."/>
            <person name="Harris D."/>
            <person name="Quail M."/>
            <person name="Sanders M."/>
            <person name="Berriman M."/>
            <person name="Wastling J.M."/>
            <person name="Pain A."/>
        </authorList>
    </citation>
    <scope>NUCLEOTIDE SEQUENCE</scope>
    <source>
        <strain evidence="2">Liverpool</strain>
    </source>
</reference>
<feature type="transmembrane region" description="Helical" evidence="1">
    <location>
        <begin position="96"/>
        <end position="123"/>
    </location>
</feature>
<keyword evidence="1" id="KW-1133">Transmembrane helix</keyword>
<accession>F0VGN7</accession>
<sequence>MCAPVSAPLLRDPPLWRDEAGRAGRTSDDAGFRFFLFSLVQISFFFFRSVGGFLPAFSPFSFACSRFCVAALSPLSFQLRASRRQLLFNARLTLSIVVPFCEGTSAFLFPFFSLSFLFLHLFLFPPFFSPREKTFLSVPPSISLASTRQRVQSRLSLRKFSRLEKRRASPFQCLL</sequence>
<organism evidence="2 4">
    <name type="scientific">Neospora caninum (strain Liverpool)</name>
    <dbReference type="NCBI Taxonomy" id="572307"/>
    <lineage>
        <taxon>Eukaryota</taxon>
        <taxon>Sar</taxon>
        <taxon>Alveolata</taxon>
        <taxon>Apicomplexa</taxon>
        <taxon>Conoidasida</taxon>
        <taxon>Coccidia</taxon>
        <taxon>Eucoccidiorida</taxon>
        <taxon>Eimeriorina</taxon>
        <taxon>Sarcocystidae</taxon>
        <taxon>Neospora</taxon>
    </lineage>
</organism>
<evidence type="ECO:0000256" key="1">
    <source>
        <dbReference type="SAM" id="Phobius"/>
    </source>
</evidence>
<proteinExistence type="predicted"/>
<evidence type="ECO:0008006" key="5">
    <source>
        <dbReference type="Google" id="ProtNLM"/>
    </source>
</evidence>
<dbReference type="EMBL" id="LN714482">
    <property type="protein sequence ID" value="CEL66863.1"/>
    <property type="molecule type" value="Genomic_DNA"/>
</dbReference>
<evidence type="ECO:0000313" key="4">
    <source>
        <dbReference type="Proteomes" id="UP000007494"/>
    </source>
</evidence>
<gene>
    <name evidence="3" type="ORF">BN1204_026700</name>
    <name evidence="2" type="ORF">NCLIV_026700</name>
</gene>
<keyword evidence="4" id="KW-1185">Reference proteome</keyword>
<evidence type="ECO:0000313" key="3">
    <source>
        <dbReference type="EMBL" id="CEL66863.1"/>
    </source>
</evidence>
<dbReference type="AlphaFoldDB" id="F0VGN7"/>
<dbReference type="Proteomes" id="UP000007494">
    <property type="component" value="Chromosome VIIb"/>
</dbReference>
<dbReference type="RefSeq" id="XP_003882913.1">
    <property type="nucleotide sequence ID" value="XM_003882864.1"/>
</dbReference>
<protein>
    <recommendedName>
        <fullName evidence="5">Transmembrane protein</fullName>
    </recommendedName>
</protein>
<keyword evidence="1" id="KW-0812">Transmembrane</keyword>
<reference evidence="4" key="3">
    <citation type="journal article" date="2012" name="PLoS Pathog.">
        <title>Comparative genomics of the apicomplexan parasites Toxoplasma gondii and Neospora caninum: Coccidia differing in host range and transmission strategy.</title>
        <authorList>
            <person name="Reid A.J."/>
            <person name="Vermont S.J."/>
            <person name="Cotton J.A."/>
            <person name="Harris D."/>
            <person name="Hill-Cawthorne G.A."/>
            <person name="Konen-Waisman S."/>
            <person name="Latham S.M."/>
            <person name="Mourier T."/>
            <person name="Norton R."/>
            <person name="Quail M.A."/>
            <person name="Sanders M."/>
            <person name="Shanmugam D."/>
            <person name="Sohal A."/>
            <person name="Wasmuth J.D."/>
            <person name="Brunk B."/>
            <person name="Grigg M.E."/>
            <person name="Howard J.C."/>
            <person name="Parkinson J."/>
            <person name="Roos D.S."/>
            <person name="Trees A.J."/>
            <person name="Berriman M."/>
            <person name="Pain A."/>
            <person name="Wastling J.M."/>
        </authorList>
    </citation>
    <scope>NUCLEOTIDE SEQUENCE [LARGE SCALE GENOMIC DNA]</scope>
    <source>
        <strain evidence="4">Liverpool</strain>
    </source>
</reference>
<dbReference type="EMBL" id="FR823389">
    <property type="protein sequence ID" value="CBZ52881.1"/>
    <property type="molecule type" value="Genomic_DNA"/>
</dbReference>
<name>F0VGN7_NEOCL</name>
<reference evidence="2" key="1">
    <citation type="submission" date="2011-02" db="EMBL/GenBank/DDBJ databases">
        <authorList>
            <person name="Aslett M."/>
        </authorList>
    </citation>
    <scope>NUCLEOTIDE SEQUENCE</scope>
    <source>
        <strain evidence="2">Liverpool</strain>
    </source>
</reference>
<feature type="transmembrane region" description="Helical" evidence="1">
    <location>
        <begin position="30"/>
        <end position="47"/>
    </location>
</feature>
<keyword evidence="1" id="KW-0472">Membrane</keyword>
<dbReference type="GeneID" id="13442832"/>
<dbReference type="VEuPathDB" id="ToxoDB:NCLIV_026700"/>
<evidence type="ECO:0000313" key="2">
    <source>
        <dbReference type="EMBL" id="CBZ52881.1"/>
    </source>
</evidence>
<dbReference type="InParanoid" id="F0VGN7"/>
<reference evidence="3" key="4">
    <citation type="journal article" date="2015" name="PLoS ONE">
        <title>Comprehensive Evaluation of Toxoplasma gondii VEG and Neospora caninum LIV Genomes with Tachyzoite Stage Transcriptome and Proteome Defines Novel Transcript Features.</title>
        <authorList>
            <person name="Ramaprasad A."/>
            <person name="Mourier T."/>
            <person name="Naeem R."/>
            <person name="Malas T.B."/>
            <person name="Moussa E."/>
            <person name="Panigrahi A."/>
            <person name="Vermont S.J."/>
            <person name="Otto T.D."/>
            <person name="Wastling J."/>
            <person name="Pain A."/>
        </authorList>
    </citation>
    <scope>NUCLEOTIDE SEQUENCE</scope>
    <source>
        <strain evidence="3">Liverpool</strain>
    </source>
</reference>